<evidence type="ECO:0000256" key="2">
    <source>
        <dbReference type="ARBA" id="ARBA00018672"/>
    </source>
</evidence>
<dbReference type="InterPro" id="IPR051552">
    <property type="entry name" value="HptR"/>
</dbReference>
<evidence type="ECO:0000256" key="4">
    <source>
        <dbReference type="ARBA" id="ARBA00022553"/>
    </source>
</evidence>
<dbReference type="PANTHER" id="PTHR42713:SF3">
    <property type="entry name" value="TRANSCRIPTIONAL REGULATORY PROTEIN HPTR"/>
    <property type="match status" value="1"/>
</dbReference>
<evidence type="ECO:0000256" key="9">
    <source>
        <dbReference type="ARBA" id="ARBA00024867"/>
    </source>
</evidence>
<dbReference type="Pfam" id="PF12833">
    <property type="entry name" value="HTH_18"/>
    <property type="match status" value="1"/>
</dbReference>
<dbReference type="Proteomes" id="UP000294697">
    <property type="component" value="Unassembled WGS sequence"/>
</dbReference>
<evidence type="ECO:0000259" key="12">
    <source>
        <dbReference type="PROSITE" id="PS50110"/>
    </source>
</evidence>
<dbReference type="GO" id="GO:0000160">
    <property type="term" value="P:phosphorelay signal transduction system"/>
    <property type="evidence" value="ECO:0007669"/>
    <property type="project" value="UniProtKB-KW"/>
</dbReference>
<organism evidence="13 14">
    <name type="scientific">Halanaerobium saccharolyticum</name>
    <dbReference type="NCBI Taxonomy" id="43595"/>
    <lineage>
        <taxon>Bacteria</taxon>
        <taxon>Bacillati</taxon>
        <taxon>Bacillota</taxon>
        <taxon>Clostridia</taxon>
        <taxon>Halanaerobiales</taxon>
        <taxon>Halanaerobiaceae</taxon>
        <taxon>Halanaerobium</taxon>
    </lineage>
</organism>
<dbReference type="PROSITE" id="PS01124">
    <property type="entry name" value="HTH_ARAC_FAMILY_2"/>
    <property type="match status" value="1"/>
</dbReference>
<dbReference type="AlphaFoldDB" id="A0A4R7YST5"/>
<dbReference type="RefSeq" id="WP_111573234.1">
    <property type="nucleotide sequence ID" value="NZ_QLME01000029.1"/>
</dbReference>
<evidence type="ECO:0000259" key="11">
    <source>
        <dbReference type="PROSITE" id="PS01124"/>
    </source>
</evidence>
<dbReference type="SMART" id="SM00342">
    <property type="entry name" value="HTH_ARAC"/>
    <property type="match status" value="1"/>
</dbReference>
<comment type="subcellular location">
    <subcellularLocation>
        <location evidence="1">Cytoplasm</location>
    </subcellularLocation>
</comment>
<gene>
    <name evidence="13" type="ORF">C8C77_1323</name>
</gene>
<comment type="caution">
    <text evidence="13">The sequence shown here is derived from an EMBL/GenBank/DDBJ whole genome shotgun (WGS) entry which is preliminary data.</text>
</comment>
<evidence type="ECO:0000256" key="5">
    <source>
        <dbReference type="ARBA" id="ARBA00023012"/>
    </source>
</evidence>
<dbReference type="OrthoDB" id="9794370at2"/>
<evidence type="ECO:0000256" key="1">
    <source>
        <dbReference type="ARBA" id="ARBA00004496"/>
    </source>
</evidence>
<dbReference type="CDD" id="cd17536">
    <property type="entry name" value="REC_YesN-like"/>
    <property type="match status" value="1"/>
</dbReference>
<feature type="domain" description="HTH araC/xylS-type" evidence="11">
    <location>
        <begin position="427"/>
        <end position="499"/>
    </location>
</feature>
<name>A0A4R7YST5_9FIRM</name>
<dbReference type="InterPro" id="IPR018060">
    <property type="entry name" value="HTH_AraC"/>
</dbReference>
<dbReference type="EMBL" id="SODA01000032">
    <property type="protein sequence ID" value="TDV99001.1"/>
    <property type="molecule type" value="Genomic_DNA"/>
</dbReference>
<keyword evidence="8" id="KW-0804">Transcription</keyword>
<dbReference type="Gene3D" id="3.40.50.2300">
    <property type="match status" value="1"/>
</dbReference>
<dbReference type="PANTHER" id="PTHR42713">
    <property type="entry name" value="HISTIDINE KINASE-RELATED"/>
    <property type="match status" value="1"/>
</dbReference>
<sequence length="499" mass="57689">MVKVMLIDDEVLVRVGLKSLINWEENGYQIIAEASNGQEGLNLIRERKPEIVIVDIKMPLKDGITLIQEVREMNLATKFIVLSSFDDFKLVKKAMKLGAVDYLLKLELDEKELLKSLENAAESITSGKQNMDYQPRLNSLAEIKKKSLQKIIAAKIADEKQIKKIFEELKINLIEDKILCLTIKIDEKEVLEKFSQGDIYLYENSIIEIVDEIVSDFFNAVSFMNNWGEIVVFLNLDKDLVTEKEKIGNLNLRLHKMVKNYFSLSITIAISSQKNKFLQLSEAFIECSECLDYSFRCGEGKAIHYQNLDKINKLGTTDFISNFAVQFDECLEYKEIKRAVLLLEKVITKIKENFISRNDAIHLYFKITGSLEKNLTLEVIEQLCGSDNLYQNIDSITNNNDLINWMHNLSEKLKVYMDKKQENYLILAAKKYLKNNYSEDLSLERVAQEINISSGYLSYLFTEKSGISFIEYLNQLRISEARELLKDKKLKIYEIADQT</sequence>
<feature type="modified residue" description="4-aspartylphosphate" evidence="10">
    <location>
        <position position="55"/>
    </location>
</feature>
<keyword evidence="5" id="KW-0902">Two-component regulatory system</keyword>
<evidence type="ECO:0000256" key="10">
    <source>
        <dbReference type="PROSITE-ProRule" id="PRU00169"/>
    </source>
</evidence>
<dbReference type="GO" id="GO:0003700">
    <property type="term" value="F:DNA-binding transcription factor activity"/>
    <property type="evidence" value="ECO:0007669"/>
    <property type="project" value="InterPro"/>
</dbReference>
<feature type="domain" description="Response regulatory" evidence="12">
    <location>
        <begin position="3"/>
        <end position="120"/>
    </location>
</feature>
<evidence type="ECO:0000313" key="14">
    <source>
        <dbReference type="Proteomes" id="UP000294697"/>
    </source>
</evidence>
<evidence type="ECO:0000313" key="13">
    <source>
        <dbReference type="EMBL" id="TDV99001.1"/>
    </source>
</evidence>
<dbReference type="SUPFAM" id="SSF52172">
    <property type="entry name" value="CheY-like"/>
    <property type="match status" value="1"/>
</dbReference>
<comment type="function">
    <text evidence="9">May play the central regulatory role in sporulation. It may be an element of the effector pathway responsible for the activation of sporulation genes in response to nutritional stress. Spo0A may act in concert with spo0H (a sigma factor) to control the expression of some genes that are critical to the sporulation process.</text>
</comment>
<dbReference type="InterPro" id="IPR011006">
    <property type="entry name" value="CheY-like_superfamily"/>
</dbReference>
<evidence type="ECO:0000256" key="8">
    <source>
        <dbReference type="ARBA" id="ARBA00023163"/>
    </source>
</evidence>
<keyword evidence="7" id="KW-0238">DNA-binding</keyword>
<dbReference type="GO" id="GO:0043565">
    <property type="term" value="F:sequence-specific DNA binding"/>
    <property type="evidence" value="ECO:0007669"/>
    <property type="project" value="InterPro"/>
</dbReference>
<dbReference type="PROSITE" id="PS50110">
    <property type="entry name" value="RESPONSE_REGULATORY"/>
    <property type="match status" value="1"/>
</dbReference>
<reference evidence="13 14" key="1">
    <citation type="submission" date="2019-03" db="EMBL/GenBank/DDBJ databases">
        <title>Subsurface microbial communities from deep shales in Ohio and West Virginia, USA.</title>
        <authorList>
            <person name="Wrighton K."/>
        </authorList>
    </citation>
    <scope>NUCLEOTIDE SEQUENCE [LARGE SCALE GENOMIC DNA]</scope>
    <source>
        <strain evidence="13 14">MSL9.2</strain>
    </source>
</reference>
<keyword evidence="3" id="KW-0963">Cytoplasm</keyword>
<evidence type="ECO:0000256" key="7">
    <source>
        <dbReference type="ARBA" id="ARBA00023125"/>
    </source>
</evidence>
<dbReference type="SUPFAM" id="SSF46689">
    <property type="entry name" value="Homeodomain-like"/>
    <property type="match status" value="1"/>
</dbReference>
<dbReference type="Gene3D" id="1.10.10.60">
    <property type="entry name" value="Homeodomain-like"/>
    <property type="match status" value="2"/>
</dbReference>
<accession>A0A4R7YST5</accession>
<dbReference type="InterPro" id="IPR009057">
    <property type="entry name" value="Homeodomain-like_sf"/>
</dbReference>
<dbReference type="GO" id="GO:0005737">
    <property type="term" value="C:cytoplasm"/>
    <property type="evidence" value="ECO:0007669"/>
    <property type="project" value="UniProtKB-SubCell"/>
</dbReference>
<evidence type="ECO:0000256" key="6">
    <source>
        <dbReference type="ARBA" id="ARBA00023015"/>
    </source>
</evidence>
<keyword evidence="6" id="KW-0805">Transcription regulation</keyword>
<dbReference type="InterPro" id="IPR001789">
    <property type="entry name" value="Sig_transdc_resp-reg_receiver"/>
</dbReference>
<dbReference type="SMART" id="SM00448">
    <property type="entry name" value="REC"/>
    <property type="match status" value="1"/>
</dbReference>
<protein>
    <recommendedName>
        <fullName evidence="2">Stage 0 sporulation protein A homolog</fullName>
    </recommendedName>
</protein>
<proteinExistence type="predicted"/>
<evidence type="ECO:0000256" key="3">
    <source>
        <dbReference type="ARBA" id="ARBA00022490"/>
    </source>
</evidence>
<keyword evidence="4 10" id="KW-0597">Phosphoprotein</keyword>
<dbReference type="Pfam" id="PF00072">
    <property type="entry name" value="Response_reg"/>
    <property type="match status" value="1"/>
</dbReference>